<keyword evidence="2 5" id="KW-0238">DNA-binding</keyword>
<dbReference type="PROSITE" id="PS01124">
    <property type="entry name" value="HTH_ARAC_FAMILY_2"/>
    <property type="match status" value="1"/>
</dbReference>
<dbReference type="AlphaFoldDB" id="A0A840ZKV3"/>
<dbReference type="Pfam" id="PF12833">
    <property type="entry name" value="HTH_18"/>
    <property type="match status" value="1"/>
</dbReference>
<dbReference type="PANTHER" id="PTHR46796">
    <property type="entry name" value="HTH-TYPE TRANSCRIPTIONAL ACTIVATOR RHAS-RELATED"/>
    <property type="match status" value="1"/>
</dbReference>
<evidence type="ECO:0000256" key="1">
    <source>
        <dbReference type="ARBA" id="ARBA00023015"/>
    </source>
</evidence>
<dbReference type="EMBL" id="JACHOP010000008">
    <property type="protein sequence ID" value="MBB5757577.1"/>
    <property type="molecule type" value="Genomic_DNA"/>
</dbReference>
<dbReference type="InterPro" id="IPR050204">
    <property type="entry name" value="AraC_XylS_family_regulators"/>
</dbReference>
<dbReference type="PROSITE" id="PS00041">
    <property type="entry name" value="HTH_ARAC_FAMILY_1"/>
    <property type="match status" value="1"/>
</dbReference>
<dbReference type="GO" id="GO:0043565">
    <property type="term" value="F:sequence-specific DNA binding"/>
    <property type="evidence" value="ECO:0007669"/>
    <property type="project" value="InterPro"/>
</dbReference>
<dbReference type="InterPro" id="IPR009057">
    <property type="entry name" value="Homeodomain-like_sf"/>
</dbReference>
<keyword evidence="3" id="KW-0804">Transcription</keyword>
<dbReference type="InterPro" id="IPR035418">
    <property type="entry name" value="AraC-bd_2"/>
</dbReference>
<name>A0A840ZKV3_9HYPH</name>
<sequence>MSRAIVQSTAAIPPAERFAYWQDTILPHTQLSLRTRREDFSCERCVVPGARSIAFDTRSTPFSVERQRRHIADSGADYIALSTLIQGDGTHGQNGRDIAMTAGDLVITDMGRPFSVATNRSYRETRLYIDRALFEARIGRATELSGLLLNRDAPLVGLFTGYLAGYVQAVPTLSPKERETGLDGLLHLLAGLVDHQRSADAAADGPLSLGAIRDLADGLIARHLCSPDLDVDAMVRGLGVSRTRLYAAFAERGGVRAAIRDARLDRVRAQLASAGPIEEIAFAAGFRDYASFSRAFRRRFGSSPRECREDRR</sequence>
<dbReference type="Gene3D" id="1.10.10.60">
    <property type="entry name" value="Homeodomain-like"/>
    <property type="match status" value="1"/>
</dbReference>
<dbReference type="PRINTS" id="PR00032">
    <property type="entry name" value="HTHARAC"/>
</dbReference>
<keyword evidence="6" id="KW-1185">Reference proteome</keyword>
<dbReference type="RefSeq" id="WP_183569266.1">
    <property type="nucleotide sequence ID" value="NZ_JACHOP010000008.1"/>
</dbReference>
<dbReference type="InterPro" id="IPR018062">
    <property type="entry name" value="HTH_AraC-typ_CS"/>
</dbReference>
<proteinExistence type="predicted"/>
<evidence type="ECO:0000259" key="4">
    <source>
        <dbReference type="PROSITE" id="PS01124"/>
    </source>
</evidence>
<reference evidence="5 6" key="1">
    <citation type="submission" date="2020-08" db="EMBL/GenBank/DDBJ databases">
        <title>Genomic Encyclopedia of Type Strains, Phase IV (KMG-IV): sequencing the most valuable type-strain genomes for metagenomic binning, comparative biology and taxonomic classification.</title>
        <authorList>
            <person name="Goeker M."/>
        </authorList>
    </citation>
    <scope>NUCLEOTIDE SEQUENCE [LARGE SCALE GENOMIC DNA]</scope>
    <source>
        <strain evidence="5 6">DSM 2163</strain>
    </source>
</reference>
<dbReference type="InterPro" id="IPR018060">
    <property type="entry name" value="HTH_AraC"/>
</dbReference>
<organism evidence="5 6">
    <name type="scientific">Methylorubrum rhodinum</name>
    <dbReference type="NCBI Taxonomy" id="29428"/>
    <lineage>
        <taxon>Bacteria</taxon>
        <taxon>Pseudomonadati</taxon>
        <taxon>Pseudomonadota</taxon>
        <taxon>Alphaproteobacteria</taxon>
        <taxon>Hyphomicrobiales</taxon>
        <taxon>Methylobacteriaceae</taxon>
        <taxon>Methylorubrum</taxon>
    </lineage>
</organism>
<dbReference type="GO" id="GO:0003700">
    <property type="term" value="F:DNA-binding transcription factor activity"/>
    <property type="evidence" value="ECO:0007669"/>
    <property type="project" value="InterPro"/>
</dbReference>
<evidence type="ECO:0000313" key="6">
    <source>
        <dbReference type="Proteomes" id="UP000583454"/>
    </source>
</evidence>
<feature type="domain" description="HTH araC/xylS-type" evidence="4">
    <location>
        <begin position="214"/>
        <end position="310"/>
    </location>
</feature>
<protein>
    <submittedName>
        <fullName evidence="5">AraC-like DNA-binding protein</fullName>
    </submittedName>
</protein>
<evidence type="ECO:0000256" key="2">
    <source>
        <dbReference type="ARBA" id="ARBA00023125"/>
    </source>
</evidence>
<dbReference type="PANTHER" id="PTHR46796:SF6">
    <property type="entry name" value="ARAC SUBFAMILY"/>
    <property type="match status" value="1"/>
</dbReference>
<dbReference type="Proteomes" id="UP000583454">
    <property type="component" value="Unassembled WGS sequence"/>
</dbReference>
<accession>A0A840ZKV3</accession>
<gene>
    <name evidence="5" type="ORF">HNR00_002291</name>
</gene>
<keyword evidence="1" id="KW-0805">Transcription regulation</keyword>
<dbReference type="InterPro" id="IPR020449">
    <property type="entry name" value="Tscrpt_reg_AraC-type_HTH"/>
</dbReference>
<dbReference type="Pfam" id="PF14525">
    <property type="entry name" value="AraC_binding_2"/>
    <property type="match status" value="1"/>
</dbReference>
<evidence type="ECO:0000256" key="3">
    <source>
        <dbReference type="ARBA" id="ARBA00023163"/>
    </source>
</evidence>
<dbReference type="SUPFAM" id="SSF46689">
    <property type="entry name" value="Homeodomain-like"/>
    <property type="match status" value="1"/>
</dbReference>
<dbReference type="SMART" id="SM00342">
    <property type="entry name" value="HTH_ARAC"/>
    <property type="match status" value="1"/>
</dbReference>
<comment type="caution">
    <text evidence="5">The sequence shown here is derived from an EMBL/GenBank/DDBJ whole genome shotgun (WGS) entry which is preliminary data.</text>
</comment>
<evidence type="ECO:0000313" key="5">
    <source>
        <dbReference type="EMBL" id="MBB5757577.1"/>
    </source>
</evidence>